<dbReference type="Proteomes" id="UP000606396">
    <property type="component" value="Unassembled WGS sequence"/>
</dbReference>
<organism evidence="1 2">
    <name type="scientific">Nostoc punctiforme FACHB-252</name>
    <dbReference type="NCBI Taxonomy" id="1357509"/>
    <lineage>
        <taxon>Bacteria</taxon>
        <taxon>Bacillati</taxon>
        <taxon>Cyanobacteriota</taxon>
        <taxon>Cyanophyceae</taxon>
        <taxon>Nostocales</taxon>
        <taxon>Nostocaceae</taxon>
        <taxon>Nostoc</taxon>
    </lineage>
</organism>
<reference evidence="1 2" key="1">
    <citation type="journal article" date="2020" name="ISME J.">
        <title>Comparative genomics reveals insights into cyanobacterial evolution and habitat adaptation.</title>
        <authorList>
            <person name="Chen M.Y."/>
            <person name="Teng W.K."/>
            <person name="Zhao L."/>
            <person name="Hu C.X."/>
            <person name="Zhou Y.K."/>
            <person name="Han B.P."/>
            <person name="Song L.R."/>
            <person name="Shu W.S."/>
        </authorList>
    </citation>
    <scope>NUCLEOTIDE SEQUENCE [LARGE SCALE GENOMIC DNA]</scope>
    <source>
        <strain evidence="1 2">FACHB-252</strain>
    </source>
</reference>
<dbReference type="EMBL" id="JACJTC010000013">
    <property type="protein sequence ID" value="MBD2613297.1"/>
    <property type="molecule type" value="Genomic_DNA"/>
</dbReference>
<evidence type="ECO:0000313" key="1">
    <source>
        <dbReference type="EMBL" id="MBD2613297.1"/>
    </source>
</evidence>
<gene>
    <name evidence="1" type="ORF">H6G94_18825</name>
</gene>
<dbReference type="RefSeq" id="WP_190950607.1">
    <property type="nucleotide sequence ID" value="NZ_JACJTC010000013.1"/>
</dbReference>
<name>A0ABR8HD48_NOSPU</name>
<comment type="caution">
    <text evidence="1">The sequence shown here is derived from an EMBL/GenBank/DDBJ whole genome shotgun (WGS) entry which is preliminary data.</text>
</comment>
<accession>A0ABR8HD48</accession>
<evidence type="ECO:0000313" key="2">
    <source>
        <dbReference type="Proteomes" id="UP000606396"/>
    </source>
</evidence>
<sequence length="82" mass="9314">MTSVGTQVPITAIVPILTAIANRQWEQFQELEADFVSQYGVEIWQEVFNFCLKPVLDKDSDRWLLIQWCGEGIISVKNVASV</sequence>
<keyword evidence="2" id="KW-1185">Reference proteome</keyword>
<proteinExistence type="predicted"/>
<protein>
    <submittedName>
        <fullName evidence="1">Uncharacterized protein</fullName>
    </submittedName>
</protein>